<reference evidence="8 9" key="1">
    <citation type="submission" date="2018-12" db="EMBL/GenBank/DDBJ databases">
        <authorList>
            <consortium name="Pathogen Informatics"/>
        </authorList>
    </citation>
    <scope>NUCLEOTIDE SEQUENCE [LARGE SCALE GENOMIC DNA]</scope>
    <source>
        <strain evidence="8 9">NCTC10297</strain>
    </source>
</reference>
<evidence type="ECO:0000256" key="4">
    <source>
        <dbReference type="ARBA" id="ARBA00022692"/>
    </source>
</evidence>
<comment type="similarity">
    <text evidence="2">Belongs to the Rht family.</text>
</comment>
<feature type="transmembrane region" description="Helical" evidence="7">
    <location>
        <begin position="75"/>
        <end position="97"/>
    </location>
</feature>
<feature type="transmembrane region" description="Helical" evidence="7">
    <location>
        <begin position="189"/>
        <end position="211"/>
    </location>
</feature>
<evidence type="ECO:0000313" key="8">
    <source>
        <dbReference type="EMBL" id="VEG12330.1"/>
    </source>
</evidence>
<dbReference type="PIRSF" id="PIRSF006324">
    <property type="entry name" value="LeuE"/>
    <property type="match status" value="1"/>
</dbReference>
<dbReference type="GO" id="GO:0005886">
    <property type="term" value="C:plasma membrane"/>
    <property type="evidence" value="ECO:0007669"/>
    <property type="project" value="UniProtKB-SubCell"/>
</dbReference>
<evidence type="ECO:0000256" key="1">
    <source>
        <dbReference type="ARBA" id="ARBA00004651"/>
    </source>
</evidence>
<evidence type="ECO:0000256" key="5">
    <source>
        <dbReference type="ARBA" id="ARBA00022989"/>
    </source>
</evidence>
<feature type="transmembrane region" description="Helical" evidence="7">
    <location>
        <begin position="118"/>
        <end position="140"/>
    </location>
</feature>
<organism evidence="8 9">
    <name type="scientific">Moraxella cuniculi</name>
    <dbReference type="NCBI Taxonomy" id="34061"/>
    <lineage>
        <taxon>Bacteria</taxon>
        <taxon>Pseudomonadati</taxon>
        <taxon>Pseudomonadota</taxon>
        <taxon>Gammaproteobacteria</taxon>
        <taxon>Moraxellales</taxon>
        <taxon>Moraxellaceae</taxon>
        <taxon>Moraxella</taxon>
    </lineage>
</organism>
<dbReference type="NCBIfam" id="NF008201">
    <property type="entry name" value="PRK10958.1"/>
    <property type="match status" value="1"/>
</dbReference>
<proteinExistence type="inferred from homology"/>
<dbReference type="OrthoDB" id="9784202at2"/>
<dbReference type="EMBL" id="LR134343">
    <property type="protein sequence ID" value="VEG12330.1"/>
    <property type="molecule type" value="Genomic_DNA"/>
</dbReference>
<evidence type="ECO:0000256" key="7">
    <source>
        <dbReference type="SAM" id="Phobius"/>
    </source>
</evidence>
<evidence type="ECO:0000256" key="6">
    <source>
        <dbReference type="ARBA" id="ARBA00023136"/>
    </source>
</evidence>
<dbReference type="KEGG" id="mcun:NCTC10297_00250"/>
<gene>
    <name evidence="8" type="primary">leuE</name>
    <name evidence="8" type="ORF">NCTC10297_00250</name>
</gene>
<dbReference type="PANTHER" id="PTHR30086:SF15">
    <property type="entry name" value="LEUCINE EFFLUX PROTEIN"/>
    <property type="match status" value="1"/>
</dbReference>
<protein>
    <submittedName>
        <fullName evidence="8">Leucine efflux protein</fullName>
    </submittedName>
</protein>
<keyword evidence="5 7" id="KW-1133">Transmembrane helix</keyword>
<comment type="subcellular location">
    <subcellularLocation>
        <location evidence="1">Cell membrane</location>
        <topology evidence="1">Multi-pass membrane protein</topology>
    </subcellularLocation>
</comment>
<dbReference type="GO" id="GO:0015820">
    <property type="term" value="P:L-leucine transport"/>
    <property type="evidence" value="ECO:0007669"/>
    <property type="project" value="TreeGrafter"/>
</dbReference>
<accession>A0A3S5EFT2</accession>
<keyword evidence="6 7" id="KW-0472">Membrane</keyword>
<feature type="transmembrane region" description="Helical" evidence="7">
    <location>
        <begin position="41"/>
        <end position="69"/>
    </location>
</feature>
<evidence type="ECO:0000256" key="3">
    <source>
        <dbReference type="ARBA" id="ARBA00022475"/>
    </source>
</evidence>
<dbReference type="InterPro" id="IPR001123">
    <property type="entry name" value="LeuE-type"/>
</dbReference>
<sequence length="214" mass="23560">MFGITDFATYFVAVLVIIALPGPNSLYCLSVSASYGHSAGWRALAGILLGDTILMVATILGAGTLMRIYPEIFEFVKIIGGVYLGYLGIRLLLAAYQGLINHQLPQETVPKPVGRQNYFYRSLGLSLTNPKAILFFLSFFVQFVNPNYDKPWLSFLILAMVLQAVSFSYLALLIYTGRALAEKFAKRRVLSAIMQAAAGVLFVGFGINLWLSQL</sequence>
<evidence type="ECO:0000313" key="9">
    <source>
        <dbReference type="Proteomes" id="UP000274100"/>
    </source>
</evidence>
<feature type="transmembrane region" description="Helical" evidence="7">
    <location>
        <begin position="152"/>
        <end position="177"/>
    </location>
</feature>
<feature type="transmembrane region" description="Helical" evidence="7">
    <location>
        <begin position="7"/>
        <end position="29"/>
    </location>
</feature>
<dbReference type="GO" id="GO:0015190">
    <property type="term" value="F:L-leucine transmembrane transporter activity"/>
    <property type="evidence" value="ECO:0007669"/>
    <property type="project" value="TreeGrafter"/>
</dbReference>
<keyword evidence="3" id="KW-1003">Cell membrane</keyword>
<dbReference type="AlphaFoldDB" id="A0A3S5EFT2"/>
<dbReference type="Pfam" id="PF01810">
    <property type="entry name" value="LysE"/>
    <property type="match status" value="1"/>
</dbReference>
<dbReference type="PANTHER" id="PTHR30086">
    <property type="entry name" value="ARGININE EXPORTER PROTEIN ARGO"/>
    <property type="match status" value="1"/>
</dbReference>
<evidence type="ECO:0000256" key="2">
    <source>
        <dbReference type="ARBA" id="ARBA00007928"/>
    </source>
</evidence>
<name>A0A3S5EFT2_9GAMM</name>
<dbReference type="Proteomes" id="UP000274100">
    <property type="component" value="Chromosome"/>
</dbReference>
<keyword evidence="4 7" id="KW-0812">Transmembrane</keyword>